<keyword evidence="1" id="KW-0732">Signal</keyword>
<comment type="caution">
    <text evidence="2">The sequence shown here is derived from an EMBL/GenBank/DDBJ whole genome shotgun (WGS) entry which is preliminary data.</text>
</comment>
<dbReference type="EMBL" id="JACIDZ010000001">
    <property type="protein sequence ID" value="MBB4120501.1"/>
    <property type="molecule type" value="Genomic_DNA"/>
</dbReference>
<evidence type="ECO:0000313" key="2">
    <source>
        <dbReference type="EMBL" id="MBB4120501.1"/>
    </source>
</evidence>
<sequence>MAAAILLAAAPVNPAFSALPDGASSLNETYQDWRVTCVSDGTTDRCAMIHSQVAKDSGQRVLTIELNAPATDRAQGMLIMPFGLALAKGVTMTIDTDGTGATFGFSTCLPQGCLVPIEFDANMLERLKNGGVLHIMATPIDGSDRIDISASLKGFTAAFNRLNALR</sequence>
<protein>
    <submittedName>
        <fullName evidence="2">Invasion protein IalB</fullName>
    </submittedName>
</protein>
<feature type="chain" id="PRO_5030859699" evidence="1">
    <location>
        <begin position="18"/>
        <end position="166"/>
    </location>
</feature>
<dbReference type="InterPro" id="IPR038696">
    <property type="entry name" value="IalB_sf"/>
</dbReference>
<dbReference type="RefSeq" id="WP_210287897.1">
    <property type="nucleotide sequence ID" value="NZ_JACIDZ010000001.1"/>
</dbReference>
<organism evidence="2 3">
    <name type="scientific">Martelella radicis</name>
    <dbReference type="NCBI Taxonomy" id="1397476"/>
    <lineage>
        <taxon>Bacteria</taxon>
        <taxon>Pseudomonadati</taxon>
        <taxon>Pseudomonadota</taxon>
        <taxon>Alphaproteobacteria</taxon>
        <taxon>Hyphomicrobiales</taxon>
        <taxon>Aurantimonadaceae</taxon>
        <taxon>Martelella</taxon>
    </lineage>
</organism>
<dbReference type="InterPro" id="IPR010642">
    <property type="entry name" value="Invasion_prot_B"/>
</dbReference>
<dbReference type="Pfam" id="PF06776">
    <property type="entry name" value="IalB"/>
    <property type="match status" value="1"/>
</dbReference>
<feature type="signal peptide" evidence="1">
    <location>
        <begin position="1"/>
        <end position="17"/>
    </location>
</feature>
<proteinExistence type="predicted"/>
<evidence type="ECO:0000313" key="3">
    <source>
        <dbReference type="Proteomes" id="UP000530571"/>
    </source>
</evidence>
<accession>A0A7W6KFX2</accession>
<name>A0A7W6KFX2_9HYPH</name>
<dbReference type="AlphaFoldDB" id="A0A7W6KFX2"/>
<evidence type="ECO:0000256" key="1">
    <source>
        <dbReference type="SAM" id="SignalP"/>
    </source>
</evidence>
<keyword evidence="3" id="KW-1185">Reference proteome</keyword>
<dbReference type="Proteomes" id="UP000530571">
    <property type="component" value="Unassembled WGS sequence"/>
</dbReference>
<gene>
    <name evidence="2" type="ORF">GGR30_000396</name>
</gene>
<reference evidence="2 3" key="1">
    <citation type="submission" date="2020-08" db="EMBL/GenBank/DDBJ databases">
        <title>Genomic Encyclopedia of Type Strains, Phase IV (KMG-IV): sequencing the most valuable type-strain genomes for metagenomic binning, comparative biology and taxonomic classification.</title>
        <authorList>
            <person name="Goeker M."/>
        </authorList>
    </citation>
    <scope>NUCLEOTIDE SEQUENCE [LARGE SCALE GENOMIC DNA]</scope>
    <source>
        <strain evidence="2 3">DSM 28101</strain>
    </source>
</reference>
<dbReference type="Gene3D" id="2.60.40.1880">
    <property type="entry name" value="Invasion associated locus B (IalB) protein"/>
    <property type="match status" value="1"/>
</dbReference>